<dbReference type="Pfam" id="PF18994">
    <property type="entry name" value="Prophage_tailD1"/>
    <property type="match status" value="1"/>
</dbReference>
<feature type="region of interest" description="Disordered" evidence="1">
    <location>
        <begin position="105"/>
        <end position="127"/>
    </location>
</feature>
<evidence type="ECO:0000256" key="1">
    <source>
        <dbReference type="SAM" id="MobiDB-lite"/>
    </source>
</evidence>
<sequence>MNHLVLKNKEGTYAEILTDVDYGTFKYDYEKNNERSLTFTIYKTNENEDIFKNVKNEMYVLYQGQIYVIKTTAIKYDGVLVSNDITAKHIFMEFQNHYIDKDIENEESSSDDSDSKSSESSDSTDETKPAITLQQYLDFGFKNNKLGFTFEIKGNFSQRVVVDELGNKNGMEFLSEGAELFGYTYYADNKKIYIHDDNSFYEISDEPFIYHYNTDEVSATISTLEMKTLIKGYGKKKEKSETKNYNPIKPKDLLLSGDFNKTGTWSTESVGASYSKEIECKWGNETLVWTLKKMSKGGTLDVYLDGLKIGSYDCYSKTATSEQITIKQGLAKGKHTFKAIFTGAKKGVDYLKSKPCMYIGSEKSTVLNLTAVLAGKDLYYAYQEYKSPNYDVFGEMVAPTVFDDTALDEEALLTNMKAQLNDQPTVELATNYLGLEEIKDNNKIRFIHKPLGFNTDLKVIKLSAPHAYVREAVAVEFSNASKDIIQIQNQINRNIKNVNNLVKSGALSQGSTISMPKNYSDIVGVVMSNE</sequence>
<dbReference type="InterPro" id="IPR010572">
    <property type="entry name" value="Tail_dom"/>
</dbReference>
<dbReference type="Pfam" id="PF06605">
    <property type="entry name" value="Prophage_tail"/>
    <property type="match status" value="2"/>
</dbReference>
<comment type="caution">
    <text evidence="4">The sequence shown here is derived from an EMBL/GenBank/DDBJ whole genome shotgun (WGS) entry which is preliminary data.</text>
</comment>
<reference evidence="4 5" key="1">
    <citation type="journal article" date="2016" name="Front. Microbiol.">
        <title>Comprehensive Phylogenetic Analysis of Bovine Non-aureus Staphylococci Species Based on Whole-Genome Sequencing.</title>
        <authorList>
            <person name="Naushad S."/>
            <person name="Barkema H.W."/>
            <person name="Luby C."/>
            <person name="Condas L.A."/>
            <person name="Nobrega D.B."/>
            <person name="Carson D.A."/>
            <person name="De Buck J."/>
        </authorList>
    </citation>
    <scope>NUCLEOTIDE SEQUENCE [LARGE SCALE GENOMIC DNA]</scope>
    <source>
        <strain evidence="4 5">SNUC 2993</strain>
    </source>
</reference>
<gene>
    <name evidence="4" type="ORF">BU085_09000</name>
</gene>
<dbReference type="Gene3D" id="6.20.110.10">
    <property type="match status" value="1"/>
</dbReference>
<feature type="domain" description="Tail spike" evidence="2">
    <location>
        <begin position="383"/>
        <end position="491"/>
    </location>
</feature>
<organism evidence="4 5">
    <name type="scientific">Staphylococcus warneri</name>
    <dbReference type="NCBI Taxonomy" id="1292"/>
    <lineage>
        <taxon>Bacteria</taxon>
        <taxon>Bacillati</taxon>
        <taxon>Bacillota</taxon>
        <taxon>Bacilli</taxon>
        <taxon>Bacillales</taxon>
        <taxon>Staphylococcaceae</taxon>
        <taxon>Staphylococcus</taxon>
    </lineage>
</organism>
<feature type="domain" description="Prophage endopeptidase tail N-terminal" evidence="3">
    <location>
        <begin position="4"/>
        <end position="89"/>
    </location>
</feature>
<dbReference type="Proteomes" id="UP000240717">
    <property type="component" value="Unassembled WGS sequence"/>
</dbReference>
<dbReference type="STRING" id="1194526.A284_07830"/>
<proteinExistence type="predicted"/>
<evidence type="ECO:0000259" key="3">
    <source>
        <dbReference type="Pfam" id="PF18994"/>
    </source>
</evidence>
<dbReference type="Gene3D" id="3.55.50.40">
    <property type="match status" value="1"/>
</dbReference>
<protein>
    <submittedName>
        <fullName evidence="4">Peptidase</fullName>
    </submittedName>
</protein>
<evidence type="ECO:0000313" key="4">
    <source>
        <dbReference type="EMBL" id="PTI50404.1"/>
    </source>
</evidence>
<evidence type="ECO:0000259" key="2">
    <source>
        <dbReference type="Pfam" id="PF06605"/>
    </source>
</evidence>
<dbReference type="RefSeq" id="WP_095324763.1">
    <property type="nucleotide sequence ID" value="NZ_JACGPT010000002.1"/>
</dbReference>
<accession>A0A2T4PZ63</accession>
<feature type="domain" description="Tail spike" evidence="2">
    <location>
        <begin position="122"/>
        <end position="244"/>
    </location>
</feature>
<dbReference type="InterPro" id="IPR044051">
    <property type="entry name" value="Prophage_tail_N"/>
</dbReference>
<dbReference type="AlphaFoldDB" id="A0A2T4PZ63"/>
<evidence type="ECO:0000313" key="5">
    <source>
        <dbReference type="Proteomes" id="UP000240717"/>
    </source>
</evidence>
<dbReference type="EMBL" id="PZEV01000030">
    <property type="protein sequence ID" value="PTI50404.1"/>
    <property type="molecule type" value="Genomic_DNA"/>
</dbReference>
<name>A0A2T4PZ63_STAWA</name>
<dbReference type="Gene3D" id="2.60.120.260">
    <property type="entry name" value="Galactose-binding domain-like"/>
    <property type="match status" value="1"/>
</dbReference>